<feature type="repeat" description="WD" evidence="3">
    <location>
        <begin position="241"/>
        <end position="279"/>
    </location>
</feature>
<organism evidence="4 5">
    <name type="scientific">Neorhodopirellula pilleata</name>
    <dbReference type="NCBI Taxonomy" id="2714738"/>
    <lineage>
        <taxon>Bacteria</taxon>
        <taxon>Pseudomonadati</taxon>
        <taxon>Planctomycetota</taxon>
        <taxon>Planctomycetia</taxon>
        <taxon>Pirellulales</taxon>
        <taxon>Pirellulaceae</taxon>
        <taxon>Neorhodopirellula</taxon>
    </lineage>
</organism>
<dbReference type="InterPro" id="IPR015943">
    <property type="entry name" value="WD40/YVTN_repeat-like_dom_sf"/>
</dbReference>
<dbReference type="Pfam" id="PF00400">
    <property type="entry name" value="WD40"/>
    <property type="match status" value="4"/>
</dbReference>
<accession>A0A5C6AWN8</accession>
<dbReference type="InterPro" id="IPR001680">
    <property type="entry name" value="WD40_rpt"/>
</dbReference>
<proteinExistence type="predicted"/>
<evidence type="ECO:0000256" key="2">
    <source>
        <dbReference type="ARBA" id="ARBA00022737"/>
    </source>
</evidence>
<evidence type="ECO:0000313" key="4">
    <source>
        <dbReference type="EMBL" id="TWU03881.1"/>
    </source>
</evidence>
<dbReference type="InterPro" id="IPR036322">
    <property type="entry name" value="WD40_repeat_dom_sf"/>
</dbReference>
<keyword evidence="5" id="KW-1185">Reference proteome</keyword>
<dbReference type="SMART" id="SM00320">
    <property type="entry name" value="WD40"/>
    <property type="match status" value="6"/>
</dbReference>
<sequence length="377" mass="40369">MFGLTATHLTGIDWMSGVGANSVGRHDSGNTLLAQSPHGITPMNSANSQVYQLPPVDSSVRQVVVTAMAVDPRGEFLAVAGDDHIIRILNAQTMQIAHVLGDGVNRSDSGEQRPGHFDWIRTLAFDASGSRLCSAGNDGLLLIWDRRRDFGLMQKIDSAPALACVRFSPSGKQIAAVGFDSQVFLIGSASSQMPKLTCDCVDLRCCRYRDDGSTLAVGGRSGAVHFFNPTTGELQHEQGIHESRIRDFTFMPNSNVLVSVAEDGTVVRYDSEQRQMLAKRRITSGRLFAVVAIDSQTFAAAGSDDEIHLVKLVDEDFGMNVVSTFSGHVGSVATLAMVNGTLVSGGFDATIRRWSLPELSSGPNKIALKKTGVSGVD</sequence>
<name>A0A5C6AWN8_9BACT</name>
<dbReference type="SUPFAM" id="SSF50978">
    <property type="entry name" value="WD40 repeat-like"/>
    <property type="match status" value="1"/>
</dbReference>
<dbReference type="Proteomes" id="UP000316213">
    <property type="component" value="Unassembled WGS sequence"/>
</dbReference>
<dbReference type="PROSITE" id="PS50294">
    <property type="entry name" value="WD_REPEATS_REGION"/>
    <property type="match status" value="1"/>
</dbReference>
<reference evidence="4 5" key="1">
    <citation type="submission" date="2019-02" db="EMBL/GenBank/DDBJ databases">
        <title>Deep-cultivation of Planctomycetes and their phenomic and genomic characterization uncovers novel biology.</title>
        <authorList>
            <person name="Wiegand S."/>
            <person name="Jogler M."/>
            <person name="Boedeker C."/>
            <person name="Pinto D."/>
            <person name="Vollmers J."/>
            <person name="Rivas-Marin E."/>
            <person name="Kohn T."/>
            <person name="Peeters S.H."/>
            <person name="Heuer A."/>
            <person name="Rast P."/>
            <person name="Oberbeckmann S."/>
            <person name="Bunk B."/>
            <person name="Jeske O."/>
            <person name="Meyerdierks A."/>
            <person name="Storesund J.E."/>
            <person name="Kallscheuer N."/>
            <person name="Luecker S."/>
            <person name="Lage O.M."/>
            <person name="Pohl T."/>
            <person name="Merkel B.J."/>
            <person name="Hornburger P."/>
            <person name="Mueller R.-W."/>
            <person name="Bruemmer F."/>
            <person name="Labrenz M."/>
            <person name="Spormann A.M."/>
            <person name="Op Den Camp H."/>
            <person name="Overmann J."/>
            <person name="Amann R."/>
            <person name="Jetten M.S.M."/>
            <person name="Mascher T."/>
            <person name="Medema M.H."/>
            <person name="Devos D.P."/>
            <person name="Kaster A.-K."/>
            <person name="Ovreas L."/>
            <person name="Rohde M."/>
            <person name="Galperin M.Y."/>
            <person name="Jogler C."/>
        </authorList>
    </citation>
    <scope>NUCLEOTIDE SEQUENCE [LARGE SCALE GENOMIC DNA]</scope>
    <source>
        <strain evidence="4 5">Pla100</strain>
    </source>
</reference>
<protein>
    <submittedName>
        <fullName evidence="4">WD domain, G-beta repeat</fullName>
    </submittedName>
</protein>
<dbReference type="OrthoDB" id="230341at2"/>
<dbReference type="Gene3D" id="2.130.10.10">
    <property type="entry name" value="YVTN repeat-like/Quinoprotein amine dehydrogenase"/>
    <property type="match status" value="2"/>
</dbReference>
<keyword evidence="1 3" id="KW-0853">WD repeat</keyword>
<evidence type="ECO:0000313" key="5">
    <source>
        <dbReference type="Proteomes" id="UP000316213"/>
    </source>
</evidence>
<dbReference type="EMBL" id="SJPM01000001">
    <property type="protein sequence ID" value="TWU03881.1"/>
    <property type="molecule type" value="Genomic_DNA"/>
</dbReference>
<dbReference type="PROSITE" id="PS50082">
    <property type="entry name" value="WD_REPEATS_2"/>
    <property type="match status" value="3"/>
</dbReference>
<evidence type="ECO:0000256" key="1">
    <source>
        <dbReference type="ARBA" id="ARBA00022574"/>
    </source>
</evidence>
<comment type="caution">
    <text evidence="4">The sequence shown here is derived from an EMBL/GenBank/DDBJ whole genome shotgun (WGS) entry which is preliminary data.</text>
</comment>
<dbReference type="PANTHER" id="PTHR19848">
    <property type="entry name" value="WD40 REPEAT PROTEIN"/>
    <property type="match status" value="1"/>
</dbReference>
<gene>
    <name evidence="4" type="ORF">Pla100_08160</name>
</gene>
<dbReference type="PANTHER" id="PTHR19848:SF8">
    <property type="entry name" value="F-BOX AND WD REPEAT DOMAIN CONTAINING 7"/>
    <property type="match status" value="1"/>
</dbReference>
<dbReference type="AlphaFoldDB" id="A0A5C6AWN8"/>
<feature type="repeat" description="WD" evidence="3">
    <location>
        <begin position="113"/>
        <end position="145"/>
    </location>
</feature>
<keyword evidence="2" id="KW-0677">Repeat</keyword>
<feature type="repeat" description="WD" evidence="3">
    <location>
        <begin position="325"/>
        <end position="356"/>
    </location>
</feature>
<evidence type="ECO:0000256" key="3">
    <source>
        <dbReference type="PROSITE-ProRule" id="PRU00221"/>
    </source>
</evidence>